<feature type="region of interest" description="Disordered" evidence="1">
    <location>
        <begin position="122"/>
        <end position="141"/>
    </location>
</feature>
<evidence type="ECO:0000313" key="3">
    <source>
        <dbReference type="Proteomes" id="UP001066276"/>
    </source>
</evidence>
<evidence type="ECO:0000256" key="1">
    <source>
        <dbReference type="SAM" id="MobiDB-lite"/>
    </source>
</evidence>
<proteinExistence type="predicted"/>
<dbReference type="EMBL" id="JANPWB010000003">
    <property type="protein sequence ID" value="KAJ1199239.1"/>
    <property type="molecule type" value="Genomic_DNA"/>
</dbReference>
<keyword evidence="3" id="KW-1185">Reference proteome</keyword>
<protein>
    <submittedName>
        <fullName evidence="2">Uncharacterized protein</fullName>
    </submittedName>
</protein>
<comment type="caution">
    <text evidence="2">The sequence shown here is derived from an EMBL/GenBank/DDBJ whole genome shotgun (WGS) entry which is preliminary data.</text>
</comment>
<accession>A0AAV7VGX6</accession>
<gene>
    <name evidence="2" type="ORF">NDU88_003077</name>
</gene>
<reference evidence="2" key="1">
    <citation type="journal article" date="2022" name="bioRxiv">
        <title>Sequencing and chromosome-scale assembly of the giantPleurodeles waltlgenome.</title>
        <authorList>
            <person name="Brown T."/>
            <person name="Elewa A."/>
            <person name="Iarovenko S."/>
            <person name="Subramanian E."/>
            <person name="Araus A.J."/>
            <person name="Petzold A."/>
            <person name="Susuki M."/>
            <person name="Suzuki K.-i.T."/>
            <person name="Hayashi T."/>
            <person name="Toyoda A."/>
            <person name="Oliveira C."/>
            <person name="Osipova E."/>
            <person name="Leigh N.D."/>
            <person name="Simon A."/>
            <person name="Yun M.H."/>
        </authorList>
    </citation>
    <scope>NUCLEOTIDE SEQUENCE</scope>
    <source>
        <strain evidence="2">20211129_DDA</strain>
        <tissue evidence="2">Liver</tissue>
    </source>
</reference>
<name>A0AAV7VGX6_PLEWA</name>
<evidence type="ECO:0000313" key="2">
    <source>
        <dbReference type="EMBL" id="KAJ1199239.1"/>
    </source>
</evidence>
<sequence>MVLVECCDLSKAQLSRHSFVPGRLPVREWADWSGRGPGFYLGPELHQSPAALGWRLRPTREAHGVKCGLGGGAVASRGSEEPFQAMPQERRGVSSSSAPWDRGAAGLICSYPPSFSASEGGGRIGGAGAPPDSVQRAAPGVKSDCWLGGPSSLAEHWAVLPGG</sequence>
<dbReference type="Proteomes" id="UP001066276">
    <property type="component" value="Chromosome 2_1"/>
</dbReference>
<organism evidence="2 3">
    <name type="scientific">Pleurodeles waltl</name>
    <name type="common">Iberian ribbed newt</name>
    <dbReference type="NCBI Taxonomy" id="8319"/>
    <lineage>
        <taxon>Eukaryota</taxon>
        <taxon>Metazoa</taxon>
        <taxon>Chordata</taxon>
        <taxon>Craniata</taxon>
        <taxon>Vertebrata</taxon>
        <taxon>Euteleostomi</taxon>
        <taxon>Amphibia</taxon>
        <taxon>Batrachia</taxon>
        <taxon>Caudata</taxon>
        <taxon>Salamandroidea</taxon>
        <taxon>Salamandridae</taxon>
        <taxon>Pleurodelinae</taxon>
        <taxon>Pleurodeles</taxon>
    </lineage>
</organism>
<dbReference type="AlphaFoldDB" id="A0AAV7VGX6"/>
<feature type="region of interest" description="Disordered" evidence="1">
    <location>
        <begin position="76"/>
        <end position="98"/>
    </location>
</feature>